<evidence type="ECO:0000313" key="3">
    <source>
        <dbReference type="Proteomes" id="UP000051952"/>
    </source>
</evidence>
<sequence>MMRRGTWSYCAATSAERILSSKQKETSDAKNHAAPVPTAVLHTLYRALFKEAQRMDADPLLKVLFPIPIPMQPLIHMDHALLVPGHETFTAALRRCFRDPSLKGTPITAAFEILNRARYHNNEVPPRLAESAKEREAFIASLRAAAPPAGTFYANLSTRSDRGKSNSSSGATSKKAMPSYRAENLHQVPIKLIPIRNEVTRRNLMPLAPGTGLIAHPLSSSHGDRRVMMVTEQTPMTTTALVLDMVYAYPMSGGNPMFPEVFWGHEVHNGGFLHVDSFRSRQK</sequence>
<proteinExistence type="predicted"/>
<organism evidence="2 3">
    <name type="scientific">Bodo saltans</name>
    <name type="common">Flagellated protozoan</name>
    <dbReference type="NCBI Taxonomy" id="75058"/>
    <lineage>
        <taxon>Eukaryota</taxon>
        <taxon>Discoba</taxon>
        <taxon>Euglenozoa</taxon>
        <taxon>Kinetoplastea</taxon>
        <taxon>Metakinetoplastina</taxon>
        <taxon>Eubodonida</taxon>
        <taxon>Bodonidae</taxon>
        <taxon>Bodo</taxon>
    </lineage>
</organism>
<dbReference type="Proteomes" id="UP000051952">
    <property type="component" value="Unassembled WGS sequence"/>
</dbReference>
<dbReference type="EMBL" id="CYKH01000493">
    <property type="protein sequence ID" value="CUG01639.1"/>
    <property type="molecule type" value="Genomic_DNA"/>
</dbReference>
<gene>
    <name evidence="2" type="ORF">BSAL_04540</name>
</gene>
<feature type="region of interest" description="Disordered" evidence="1">
    <location>
        <begin position="153"/>
        <end position="179"/>
    </location>
</feature>
<dbReference type="AlphaFoldDB" id="A0A0S4IWY5"/>
<protein>
    <submittedName>
        <fullName evidence="2">Uncharacterized protein</fullName>
    </submittedName>
</protein>
<keyword evidence="3" id="KW-1185">Reference proteome</keyword>
<dbReference type="VEuPathDB" id="TriTrypDB:BSAL_04540"/>
<name>A0A0S4IWY5_BODSA</name>
<evidence type="ECO:0000256" key="1">
    <source>
        <dbReference type="SAM" id="MobiDB-lite"/>
    </source>
</evidence>
<evidence type="ECO:0000313" key="2">
    <source>
        <dbReference type="EMBL" id="CUG01639.1"/>
    </source>
</evidence>
<accession>A0A0S4IWY5</accession>
<reference evidence="3" key="1">
    <citation type="submission" date="2015-09" db="EMBL/GenBank/DDBJ databases">
        <authorList>
            <consortium name="Pathogen Informatics"/>
        </authorList>
    </citation>
    <scope>NUCLEOTIDE SEQUENCE [LARGE SCALE GENOMIC DNA]</scope>
    <source>
        <strain evidence="3">Lake Konstanz</strain>
    </source>
</reference>